<sequence length="165" mass="18363">MSGCKVYVGGLRPDITEREVEDEFRRFGKLFKVWVARKPPGFAFIEFEDPRDAEDAVRKLDGQQGWRVEISRSRGPQPRGGGGPPPRGGRGDMNCFVCGEPGHMARDCRGGPPGGRGGDRYDRGGPDRGRGYSPRRSRSPPPRRSLSPVRGRSRSPMPRRSRSRS</sequence>
<keyword evidence="6" id="KW-0539">Nucleus</keyword>
<dbReference type="SUPFAM" id="SSF57756">
    <property type="entry name" value="Retrovirus zinc finger-like domains"/>
    <property type="match status" value="1"/>
</dbReference>
<keyword evidence="5" id="KW-0508">mRNA splicing</keyword>
<dbReference type="InterPro" id="IPR001878">
    <property type="entry name" value="Znf_CCHC"/>
</dbReference>
<comment type="caution">
    <text evidence="12">The sequence shown here is derived from an EMBL/GenBank/DDBJ whole genome shotgun (WGS) entry which is preliminary data.</text>
</comment>
<dbReference type="SMART" id="SM00360">
    <property type="entry name" value="RRM"/>
    <property type="match status" value="1"/>
</dbReference>
<dbReference type="GO" id="GO:0008270">
    <property type="term" value="F:zinc ion binding"/>
    <property type="evidence" value="ECO:0007669"/>
    <property type="project" value="UniProtKB-KW"/>
</dbReference>
<keyword evidence="13" id="KW-1185">Reference proteome</keyword>
<evidence type="ECO:0000256" key="4">
    <source>
        <dbReference type="ARBA" id="ARBA00022833"/>
    </source>
</evidence>
<dbReference type="OrthoDB" id="5970at2759"/>
<evidence type="ECO:0000256" key="5">
    <source>
        <dbReference type="ARBA" id="ARBA00023187"/>
    </source>
</evidence>
<dbReference type="FunFam" id="3.30.70.330:FF:000214">
    <property type="entry name" value="Serine/arginine-rich splicing factor 7"/>
    <property type="match status" value="1"/>
</dbReference>
<evidence type="ECO:0000256" key="6">
    <source>
        <dbReference type="ARBA" id="ARBA00023242"/>
    </source>
</evidence>
<comment type="subcellular location">
    <subcellularLocation>
        <location evidence="1">Nucleus</location>
    </subcellularLocation>
</comment>
<evidence type="ECO:0008006" key="14">
    <source>
        <dbReference type="Google" id="ProtNLM"/>
    </source>
</evidence>
<protein>
    <recommendedName>
        <fullName evidence="14">CCHC-type domain-containing protein</fullName>
    </recommendedName>
</protein>
<keyword evidence="3 7" id="KW-0863">Zinc-finger</keyword>
<dbReference type="InterPro" id="IPR035979">
    <property type="entry name" value="RBD_domain_sf"/>
</dbReference>
<evidence type="ECO:0000256" key="8">
    <source>
        <dbReference type="PROSITE-ProRule" id="PRU00176"/>
    </source>
</evidence>
<dbReference type="Pfam" id="PF00076">
    <property type="entry name" value="RRM_1"/>
    <property type="match status" value="1"/>
</dbReference>
<proteinExistence type="predicted"/>
<evidence type="ECO:0000256" key="3">
    <source>
        <dbReference type="ARBA" id="ARBA00022771"/>
    </source>
</evidence>
<evidence type="ECO:0000256" key="2">
    <source>
        <dbReference type="ARBA" id="ARBA00022723"/>
    </source>
</evidence>
<dbReference type="InterPro" id="IPR050907">
    <property type="entry name" value="SRSF"/>
</dbReference>
<dbReference type="EMBL" id="BEGY01000122">
    <property type="protein sequence ID" value="GAX84333.1"/>
    <property type="molecule type" value="Genomic_DNA"/>
</dbReference>
<gene>
    <name evidence="12" type="ORF">CEUSTIGMA_g11755.t1</name>
</gene>
<dbReference type="PANTHER" id="PTHR23147">
    <property type="entry name" value="SERINE/ARGININE RICH SPLICING FACTOR"/>
    <property type="match status" value="1"/>
</dbReference>
<evidence type="ECO:0000259" key="11">
    <source>
        <dbReference type="PROSITE" id="PS50158"/>
    </source>
</evidence>
<dbReference type="InterPro" id="IPR012677">
    <property type="entry name" value="Nucleotide-bd_a/b_plait_sf"/>
</dbReference>
<keyword evidence="8" id="KW-0694">RNA-binding</keyword>
<dbReference type="PROSITE" id="PS50158">
    <property type="entry name" value="ZF_CCHC"/>
    <property type="match status" value="1"/>
</dbReference>
<evidence type="ECO:0000313" key="12">
    <source>
        <dbReference type="EMBL" id="GAX84333.1"/>
    </source>
</evidence>
<evidence type="ECO:0000256" key="7">
    <source>
        <dbReference type="PROSITE-ProRule" id="PRU00047"/>
    </source>
</evidence>
<dbReference type="CDD" id="cd12373">
    <property type="entry name" value="RRM_SRSF3_like"/>
    <property type="match status" value="1"/>
</dbReference>
<feature type="domain" description="RRM" evidence="10">
    <location>
        <begin position="4"/>
        <end position="75"/>
    </location>
</feature>
<feature type="compositionally biased region" description="Basic and acidic residues" evidence="9">
    <location>
        <begin position="117"/>
        <end position="130"/>
    </location>
</feature>
<dbReference type="AlphaFoldDB" id="A0A250XMT2"/>
<dbReference type="SMART" id="SM00343">
    <property type="entry name" value="ZnF_C2HC"/>
    <property type="match status" value="1"/>
</dbReference>
<dbReference type="Gene3D" id="3.30.70.330">
    <property type="match status" value="1"/>
</dbReference>
<dbReference type="Proteomes" id="UP000232323">
    <property type="component" value="Unassembled WGS sequence"/>
</dbReference>
<evidence type="ECO:0000259" key="10">
    <source>
        <dbReference type="PROSITE" id="PS50102"/>
    </source>
</evidence>
<dbReference type="STRING" id="1157962.A0A250XMT2"/>
<feature type="compositionally biased region" description="Basic residues" evidence="9">
    <location>
        <begin position="151"/>
        <end position="165"/>
    </location>
</feature>
<dbReference type="Gene3D" id="4.10.60.10">
    <property type="entry name" value="Zinc finger, CCHC-type"/>
    <property type="match status" value="1"/>
</dbReference>
<feature type="region of interest" description="Disordered" evidence="9">
    <location>
        <begin position="56"/>
        <end position="165"/>
    </location>
</feature>
<evidence type="ECO:0000313" key="13">
    <source>
        <dbReference type="Proteomes" id="UP000232323"/>
    </source>
</evidence>
<keyword evidence="2" id="KW-0479">Metal-binding</keyword>
<dbReference type="PROSITE" id="PS50102">
    <property type="entry name" value="RRM"/>
    <property type="match status" value="1"/>
</dbReference>
<reference evidence="12 13" key="1">
    <citation type="submission" date="2017-08" db="EMBL/GenBank/DDBJ databases">
        <title>Acidophilic green algal genome provides insights into adaptation to an acidic environment.</title>
        <authorList>
            <person name="Hirooka S."/>
            <person name="Hirose Y."/>
            <person name="Kanesaki Y."/>
            <person name="Higuchi S."/>
            <person name="Fujiwara T."/>
            <person name="Onuma R."/>
            <person name="Era A."/>
            <person name="Ohbayashi R."/>
            <person name="Uzuka A."/>
            <person name="Nozaki H."/>
            <person name="Yoshikawa H."/>
            <person name="Miyagishima S.Y."/>
        </authorList>
    </citation>
    <scope>NUCLEOTIDE SEQUENCE [LARGE SCALE GENOMIC DNA]</scope>
    <source>
        <strain evidence="12 13">NIES-2499</strain>
    </source>
</reference>
<dbReference type="InterPro" id="IPR000504">
    <property type="entry name" value="RRM_dom"/>
</dbReference>
<keyword evidence="4" id="KW-0862">Zinc</keyword>
<name>A0A250XMT2_9CHLO</name>
<organism evidence="12 13">
    <name type="scientific">Chlamydomonas eustigma</name>
    <dbReference type="NCBI Taxonomy" id="1157962"/>
    <lineage>
        <taxon>Eukaryota</taxon>
        <taxon>Viridiplantae</taxon>
        <taxon>Chlorophyta</taxon>
        <taxon>core chlorophytes</taxon>
        <taxon>Chlorophyceae</taxon>
        <taxon>CS clade</taxon>
        <taxon>Chlamydomonadales</taxon>
        <taxon>Chlamydomonadaceae</taxon>
        <taxon>Chlamydomonas</taxon>
    </lineage>
</organism>
<feature type="domain" description="CCHC-type" evidence="11">
    <location>
        <begin position="95"/>
        <end position="109"/>
    </location>
</feature>
<evidence type="ECO:0000256" key="1">
    <source>
        <dbReference type="ARBA" id="ARBA00004123"/>
    </source>
</evidence>
<dbReference type="Pfam" id="PF00098">
    <property type="entry name" value="zf-CCHC"/>
    <property type="match status" value="1"/>
</dbReference>
<dbReference type="GO" id="GO:0005634">
    <property type="term" value="C:nucleus"/>
    <property type="evidence" value="ECO:0007669"/>
    <property type="project" value="UniProtKB-SubCell"/>
</dbReference>
<keyword evidence="5" id="KW-0507">mRNA processing</keyword>
<dbReference type="GO" id="GO:0003723">
    <property type="term" value="F:RNA binding"/>
    <property type="evidence" value="ECO:0007669"/>
    <property type="project" value="UniProtKB-UniRule"/>
</dbReference>
<dbReference type="SUPFAM" id="SSF54928">
    <property type="entry name" value="RNA-binding domain, RBD"/>
    <property type="match status" value="1"/>
</dbReference>
<dbReference type="GO" id="GO:0000398">
    <property type="term" value="P:mRNA splicing, via spliceosome"/>
    <property type="evidence" value="ECO:0007669"/>
    <property type="project" value="UniProtKB-ARBA"/>
</dbReference>
<accession>A0A250XMT2</accession>
<evidence type="ECO:0000256" key="9">
    <source>
        <dbReference type="SAM" id="MobiDB-lite"/>
    </source>
</evidence>
<dbReference type="InterPro" id="IPR036875">
    <property type="entry name" value="Znf_CCHC_sf"/>
</dbReference>